<organism evidence="4 5">
    <name type="scientific">Solobacterium moorei</name>
    <dbReference type="NCBI Taxonomy" id="102148"/>
    <lineage>
        <taxon>Bacteria</taxon>
        <taxon>Bacillati</taxon>
        <taxon>Bacillota</taxon>
        <taxon>Erysipelotrichia</taxon>
        <taxon>Erysipelotrichales</taxon>
        <taxon>Erysipelotrichaceae</taxon>
        <taxon>Solobacterium</taxon>
    </lineage>
</organism>
<gene>
    <name evidence="4" type="ORF">DWX20_01500</name>
</gene>
<reference evidence="4 5" key="1">
    <citation type="submission" date="2018-08" db="EMBL/GenBank/DDBJ databases">
        <title>A genome reference for cultivated species of the human gut microbiota.</title>
        <authorList>
            <person name="Zou Y."/>
            <person name="Xue W."/>
            <person name="Luo G."/>
        </authorList>
    </citation>
    <scope>NUCLEOTIDE SEQUENCE [LARGE SCALE GENOMIC DNA]</scope>
    <source>
        <strain evidence="4 5">AF18-46</strain>
    </source>
</reference>
<dbReference type="EMBL" id="QRWX01000001">
    <property type="protein sequence ID" value="RGT57750.1"/>
    <property type="molecule type" value="Genomic_DNA"/>
</dbReference>
<dbReference type="GO" id="GO:0005737">
    <property type="term" value="C:cytoplasm"/>
    <property type="evidence" value="ECO:0007669"/>
    <property type="project" value="TreeGrafter"/>
</dbReference>
<dbReference type="PANTHER" id="PTHR46333">
    <property type="entry name" value="CYTOKINESIS PROTEIN 3"/>
    <property type="match status" value="1"/>
</dbReference>
<feature type="region of interest" description="Disordered" evidence="1">
    <location>
        <begin position="39"/>
        <end position="58"/>
    </location>
</feature>
<sequence length="411" mass="48018">MKAGGFLKKIISILLVLCLSGCTVLDFVTDDNQNQTINSYKNDYENTNTTTENQTQNKNGFTVKDKEDKNKLNTKSLYLYYYDQLSSTQKAIYGELYDVLQKPVSEYSFKKLVKKEDFATAILAFNYDFPEAYWMWDYRYLTDDYGKVTKVKFQVPEDYAETQAQVDQIVDNVVGAVASASDYEKIKYFYDWIINWTVYEDNKCDQNYTSVFLFRKSICAGYSRAFQYLCKKAGIKCATVRGQTNEAHAWNFVELNGKYYWVDVTWGDPINDDGSQSLVYYYFMVTDEVLFRTHYSLNGTVVIGDSSFEAFKFPQCTDNSLSYYVQNGAYFQTYDYYTIRDYVLQKLYEDPYQKISFQIGDQASFQVAVEQLLSQNYRYITNIFSEYFPGRYWYNAITKDDVGVITVQIVS</sequence>
<proteinExistence type="predicted"/>
<accession>A0A412PHW8</accession>
<dbReference type="InterPro" id="IPR038765">
    <property type="entry name" value="Papain-like_cys_pep_sf"/>
</dbReference>
<feature type="signal peptide" evidence="2">
    <location>
        <begin position="1"/>
        <end position="26"/>
    </location>
</feature>
<evidence type="ECO:0000256" key="1">
    <source>
        <dbReference type="SAM" id="MobiDB-lite"/>
    </source>
</evidence>
<dbReference type="Gene3D" id="3.10.620.30">
    <property type="match status" value="1"/>
</dbReference>
<dbReference type="InterPro" id="IPR002931">
    <property type="entry name" value="Transglutaminase-like"/>
</dbReference>
<comment type="caution">
    <text evidence="4">The sequence shown here is derived from an EMBL/GenBank/DDBJ whole genome shotgun (WGS) entry which is preliminary data.</text>
</comment>
<evidence type="ECO:0000259" key="3">
    <source>
        <dbReference type="SMART" id="SM00460"/>
    </source>
</evidence>
<feature type="compositionally biased region" description="Low complexity" evidence="1">
    <location>
        <begin position="45"/>
        <end position="58"/>
    </location>
</feature>
<dbReference type="InterPro" id="IPR052557">
    <property type="entry name" value="CAP/Cytokinesis_protein"/>
</dbReference>
<evidence type="ECO:0000313" key="5">
    <source>
        <dbReference type="Proteomes" id="UP000284731"/>
    </source>
</evidence>
<feature type="chain" id="PRO_5038378408" description="Transglutaminase-like domain-containing protein" evidence="2">
    <location>
        <begin position="27"/>
        <end position="411"/>
    </location>
</feature>
<dbReference type="PANTHER" id="PTHR46333:SF2">
    <property type="entry name" value="CYTOKINESIS PROTEIN 3"/>
    <property type="match status" value="1"/>
</dbReference>
<feature type="domain" description="Transglutaminase-like" evidence="3">
    <location>
        <begin position="211"/>
        <end position="266"/>
    </location>
</feature>
<dbReference type="SUPFAM" id="SSF54001">
    <property type="entry name" value="Cysteine proteinases"/>
    <property type="match status" value="1"/>
</dbReference>
<evidence type="ECO:0000256" key="2">
    <source>
        <dbReference type="SAM" id="SignalP"/>
    </source>
</evidence>
<dbReference type="Proteomes" id="UP000284731">
    <property type="component" value="Unassembled WGS sequence"/>
</dbReference>
<dbReference type="SMART" id="SM00460">
    <property type="entry name" value="TGc"/>
    <property type="match status" value="1"/>
</dbReference>
<protein>
    <recommendedName>
        <fullName evidence="3">Transglutaminase-like domain-containing protein</fullName>
    </recommendedName>
</protein>
<dbReference type="Pfam" id="PF01841">
    <property type="entry name" value="Transglut_core"/>
    <property type="match status" value="1"/>
</dbReference>
<dbReference type="AlphaFoldDB" id="A0A412PHW8"/>
<evidence type="ECO:0000313" key="4">
    <source>
        <dbReference type="EMBL" id="RGT57750.1"/>
    </source>
</evidence>
<keyword evidence="2" id="KW-0732">Signal</keyword>
<name>A0A412PHW8_9FIRM</name>